<name>A0AA86PYY2_9EUKA</name>
<keyword evidence="3" id="KW-1185">Reference proteome</keyword>
<evidence type="ECO:0000313" key="3">
    <source>
        <dbReference type="Proteomes" id="UP001642409"/>
    </source>
</evidence>
<dbReference type="AlphaFoldDB" id="A0AA86PYY2"/>
<evidence type="ECO:0000313" key="2">
    <source>
        <dbReference type="EMBL" id="CAL6047671.1"/>
    </source>
</evidence>
<reference evidence="2 3" key="2">
    <citation type="submission" date="2024-07" db="EMBL/GenBank/DDBJ databases">
        <authorList>
            <person name="Akdeniz Z."/>
        </authorList>
    </citation>
    <scope>NUCLEOTIDE SEQUENCE [LARGE SCALE GENOMIC DNA]</scope>
</reference>
<dbReference type="EMBL" id="CATOUU010000792">
    <property type="protein sequence ID" value="CAI9948975.1"/>
    <property type="molecule type" value="Genomic_DNA"/>
</dbReference>
<reference evidence="1" key="1">
    <citation type="submission" date="2023-06" db="EMBL/GenBank/DDBJ databases">
        <authorList>
            <person name="Kurt Z."/>
        </authorList>
    </citation>
    <scope>NUCLEOTIDE SEQUENCE</scope>
</reference>
<evidence type="ECO:0000313" key="1">
    <source>
        <dbReference type="EMBL" id="CAI9948975.1"/>
    </source>
</evidence>
<dbReference type="Proteomes" id="UP001642409">
    <property type="component" value="Unassembled WGS sequence"/>
</dbReference>
<protein>
    <submittedName>
        <fullName evidence="2">Hypothetical_protein</fullName>
    </submittedName>
</protein>
<organism evidence="1">
    <name type="scientific">Hexamita inflata</name>
    <dbReference type="NCBI Taxonomy" id="28002"/>
    <lineage>
        <taxon>Eukaryota</taxon>
        <taxon>Metamonada</taxon>
        <taxon>Diplomonadida</taxon>
        <taxon>Hexamitidae</taxon>
        <taxon>Hexamitinae</taxon>
        <taxon>Hexamita</taxon>
    </lineage>
</organism>
<sequence>MVYNTEEYELQFQCQQQLYTFKTYEVASATNVIQSTDFASGFVFSTQVIQNAFINIQSIGSTYTLFQTQNWFLNLKIQLDNITFGTGAMITPGQQLRINQMSIIQKAGTQISVNSGAVFSILQQTGQQTELTNLVLNISMDPSSTGALNLVGQINGLFTMKGYQIFGSYYSTNQITLGVAEVGNSNIILQYIIITPSQFMCGNLSSYLLSSVNTSTVLIHHIVIELGNNTNKIILTSINTTEQNYQAFGGLLLYQNQSNTEIQDITLDLNNEWATQFVYYSGQMIGYTNNSNTTIKSICAKELIYTSLNTIYELFGLIGYYNGILHIQYMNVNQIYQNGIHNSAGVIGISNGTSTNLININIIMNLSNKGDRVGALAGCLNADINILYNIIIKKSELSAEYCGGLIAALSSSVFMSQVSVSQSIIYVNSTKNGANSYVGGIFALVTSNISIQQCNVFDLNLYANSSSDWTLAGGIVGDFYCTNATINQVTVKYCKICASGSAAQTSSAGLSAWQFNGMINISDSCVKDTSIYSLSDNQIAKSGGLLGYVSGQPSYISNSYVSSIIIKVTGNTKQTGMIQGSSTENILTAIGVYTDGINYINDVQIINCADVISNSSENGC</sequence>
<dbReference type="EMBL" id="CAXDID020000172">
    <property type="protein sequence ID" value="CAL6047671.1"/>
    <property type="molecule type" value="Genomic_DNA"/>
</dbReference>
<comment type="caution">
    <text evidence="1">The sequence shown here is derived from an EMBL/GenBank/DDBJ whole genome shotgun (WGS) entry which is preliminary data.</text>
</comment>
<proteinExistence type="predicted"/>
<accession>A0AA86PYY2</accession>
<gene>
    <name evidence="1" type="ORF">HINF_LOCUS36620</name>
    <name evidence="2" type="ORF">HINF_LOCUS42320</name>
</gene>